<keyword evidence="5" id="KW-1185">Reference proteome</keyword>
<name>A0A0G4K7R2_9SPIR</name>
<sequence>MNDVIKVINILNDIPEPFSVDGIIKTFEASSKDFIKSFAVYFYKEEIGEARLWYTSKNKLVINDKTNNKEYTLFARGNKFGYIIINTDKNEDKIQILINYLSIILYSEKLSFLANRDKLTGLYNRGYIIKYLQEKEITNEIYSIVIVDLDKFKHYNDTYGHNIGDHVLKLVSQVMKNSLKNMKYKSVLARYGGEEFIIVFDIDNKKDLLNAMEEIRSSIIETDLSTEEYSLKATASLGGAIKEENTTLRTFINKADQSLYNAKETGRNKSVILDF</sequence>
<dbReference type="GO" id="GO:0043709">
    <property type="term" value="P:cell adhesion involved in single-species biofilm formation"/>
    <property type="evidence" value="ECO:0007669"/>
    <property type="project" value="TreeGrafter"/>
</dbReference>
<evidence type="ECO:0000256" key="1">
    <source>
        <dbReference type="ARBA" id="ARBA00012528"/>
    </source>
</evidence>
<dbReference type="PANTHER" id="PTHR45138">
    <property type="entry name" value="REGULATORY COMPONENTS OF SENSORY TRANSDUCTION SYSTEM"/>
    <property type="match status" value="1"/>
</dbReference>
<dbReference type="EMBL" id="CVLB01000001">
    <property type="protein sequence ID" value="CRF33674.1"/>
    <property type="molecule type" value="Genomic_DNA"/>
</dbReference>
<dbReference type="GO" id="GO:1902201">
    <property type="term" value="P:negative regulation of bacterial-type flagellum-dependent cell motility"/>
    <property type="evidence" value="ECO:0007669"/>
    <property type="project" value="TreeGrafter"/>
</dbReference>
<dbReference type="NCBIfam" id="TIGR00254">
    <property type="entry name" value="GGDEF"/>
    <property type="match status" value="1"/>
</dbReference>
<gene>
    <name evidence="4" type="ORF">BRSU_1593</name>
</gene>
<dbReference type="Proteomes" id="UP000043763">
    <property type="component" value="Unassembled WGS sequence"/>
</dbReference>
<dbReference type="GO" id="GO:0052621">
    <property type="term" value="F:diguanylate cyclase activity"/>
    <property type="evidence" value="ECO:0007669"/>
    <property type="project" value="UniProtKB-EC"/>
</dbReference>
<dbReference type="Pfam" id="PF00990">
    <property type="entry name" value="GGDEF"/>
    <property type="match status" value="1"/>
</dbReference>
<evidence type="ECO:0000313" key="5">
    <source>
        <dbReference type="Proteomes" id="UP000043763"/>
    </source>
</evidence>
<protein>
    <recommendedName>
        <fullName evidence="1">diguanylate cyclase</fullName>
        <ecNumber evidence="1">2.7.7.65</ecNumber>
    </recommendedName>
</protein>
<dbReference type="PANTHER" id="PTHR45138:SF9">
    <property type="entry name" value="DIGUANYLATE CYCLASE DGCM-RELATED"/>
    <property type="match status" value="1"/>
</dbReference>
<evidence type="ECO:0000259" key="3">
    <source>
        <dbReference type="PROSITE" id="PS50887"/>
    </source>
</evidence>
<organism evidence="4 5">
    <name type="scientific">Brachyspira suanatina</name>
    <dbReference type="NCBI Taxonomy" id="381802"/>
    <lineage>
        <taxon>Bacteria</taxon>
        <taxon>Pseudomonadati</taxon>
        <taxon>Spirochaetota</taxon>
        <taxon>Spirochaetia</taxon>
        <taxon>Brachyspirales</taxon>
        <taxon>Brachyspiraceae</taxon>
        <taxon>Brachyspira</taxon>
    </lineage>
</organism>
<comment type="catalytic activity">
    <reaction evidence="2">
        <text>2 GTP = 3',3'-c-di-GMP + 2 diphosphate</text>
        <dbReference type="Rhea" id="RHEA:24898"/>
        <dbReference type="ChEBI" id="CHEBI:33019"/>
        <dbReference type="ChEBI" id="CHEBI:37565"/>
        <dbReference type="ChEBI" id="CHEBI:58805"/>
        <dbReference type="EC" id="2.7.7.65"/>
    </reaction>
</comment>
<dbReference type="SUPFAM" id="SSF55073">
    <property type="entry name" value="Nucleotide cyclase"/>
    <property type="match status" value="1"/>
</dbReference>
<accession>A0A0G4K7R2</accession>
<proteinExistence type="predicted"/>
<dbReference type="InterPro" id="IPR043128">
    <property type="entry name" value="Rev_trsase/Diguanyl_cyclase"/>
</dbReference>
<dbReference type="InterPro" id="IPR050469">
    <property type="entry name" value="Diguanylate_Cyclase"/>
</dbReference>
<dbReference type="CDD" id="cd01949">
    <property type="entry name" value="GGDEF"/>
    <property type="match status" value="1"/>
</dbReference>
<dbReference type="Gene3D" id="3.30.70.270">
    <property type="match status" value="1"/>
</dbReference>
<dbReference type="InterPro" id="IPR000160">
    <property type="entry name" value="GGDEF_dom"/>
</dbReference>
<dbReference type="AlphaFoldDB" id="A0A0G4K7R2"/>
<dbReference type="FunFam" id="3.30.70.270:FF:000001">
    <property type="entry name" value="Diguanylate cyclase domain protein"/>
    <property type="match status" value="1"/>
</dbReference>
<dbReference type="RefSeq" id="WP_048594807.1">
    <property type="nucleotide sequence ID" value="NZ_CVLB01000001.1"/>
</dbReference>
<reference evidence="5" key="1">
    <citation type="submission" date="2015-04" db="EMBL/GenBank/DDBJ databases">
        <authorList>
            <person name="Mushtaq Mamoona"/>
        </authorList>
    </citation>
    <scope>NUCLEOTIDE SEQUENCE [LARGE SCALE GENOMIC DNA]</scope>
    <source>
        <strain evidence="5">AN4859/03</strain>
    </source>
</reference>
<dbReference type="InterPro" id="IPR029787">
    <property type="entry name" value="Nucleotide_cyclase"/>
</dbReference>
<dbReference type="OrthoDB" id="9779586at2"/>
<dbReference type="EC" id="2.7.7.65" evidence="1"/>
<dbReference type="PROSITE" id="PS50887">
    <property type="entry name" value="GGDEF"/>
    <property type="match status" value="1"/>
</dbReference>
<dbReference type="SMART" id="SM00267">
    <property type="entry name" value="GGDEF"/>
    <property type="match status" value="1"/>
</dbReference>
<dbReference type="GO" id="GO:0005886">
    <property type="term" value="C:plasma membrane"/>
    <property type="evidence" value="ECO:0007669"/>
    <property type="project" value="TreeGrafter"/>
</dbReference>
<feature type="domain" description="GGDEF" evidence="3">
    <location>
        <begin position="140"/>
        <end position="275"/>
    </location>
</feature>
<evidence type="ECO:0000256" key="2">
    <source>
        <dbReference type="ARBA" id="ARBA00034247"/>
    </source>
</evidence>
<evidence type="ECO:0000313" key="4">
    <source>
        <dbReference type="EMBL" id="CRF33674.1"/>
    </source>
</evidence>